<dbReference type="InterPro" id="IPR050272">
    <property type="entry name" value="Isochorismatase-like_hydrls"/>
</dbReference>
<reference evidence="3 4" key="1">
    <citation type="submission" date="2017-10" db="EMBL/GenBank/DDBJ databases">
        <title>Sequencing the genomes of 1000 actinobacteria strains.</title>
        <authorList>
            <person name="Klenk H.-P."/>
        </authorList>
    </citation>
    <scope>NUCLEOTIDE SEQUENCE [LARGE SCALE GENOMIC DNA]</scope>
    <source>
        <strain evidence="3 4">DSM 15597</strain>
    </source>
</reference>
<dbReference type="Gene3D" id="3.40.50.850">
    <property type="entry name" value="Isochorismatase-like"/>
    <property type="match status" value="1"/>
</dbReference>
<dbReference type="AlphaFoldDB" id="A0A2A9CWR6"/>
<proteinExistence type="predicted"/>
<accession>A0A2A9CWR6</accession>
<sequence length="182" mass="19744">MSTFTDRPNSAVLVVDVQVGVVADAYHRDETLAHLQELVAKARTAGVPVIWVQDLGGDREAGSAPWQIVPELEPLADEPRVQKRYGDSFEDTELADLLEAGRIGRLYVAGAQTDACIRSTIHGAFTRGYDTILVGDAHTTEDLTEWGNPSPADVIAHTNLYWADHEGPGRVADVVNTADLQL</sequence>
<dbReference type="SUPFAM" id="SSF52499">
    <property type="entry name" value="Isochorismatase-like hydrolases"/>
    <property type="match status" value="1"/>
</dbReference>
<organism evidence="3 4">
    <name type="scientific">Propionicimonas paludicola</name>
    <dbReference type="NCBI Taxonomy" id="185243"/>
    <lineage>
        <taxon>Bacteria</taxon>
        <taxon>Bacillati</taxon>
        <taxon>Actinomycetota</taxon>
        <taxon>Actinomycetes</taxon>
        <taxon>Propionibacteriales</taxon>
        <taxon>Nocardioidaceae</taxon>
        <taxon>Propionicimonas</taxon>
    </lineage>
</organism>
<dbReference type="Proteomes" id="UP000226079">
    <property type="component" value="Unassembled WGS sequence"/>
</dbReference>
<dbReference type="RefSeq" id="WP_098461405.1">
    <property type="nucleotide sequence ID" value="NZ_PDJC01000001.1"/>
</dbReference>
<dbReference type="Pfam" id="PF00857">
    <property type="entry name" value="Isochorismatase"/>
    <property type="match status" value="1"/>
</dbReference>
<protein>
    <submittedName>
        <fullName evidence="3">Nicotinamidase-related amidase</fullName>
    </submittedName>
</protein>
<dbReference type="GO" id="GO:0016787">
    <property type="term" value="F:hydrolase activity"/>
    <property type="evidence" value="ECO:0007669"/>
    <property type="project" value="UniProtKB-KW"/>
</dbReference>
<evidence type="ECO:0000256" key="1">
    <source>
        <dbReference type="ARBA" id="ARBA00022801"/>
    </source>
</evidence>
<evidence type="ECO:0000313" key="4">
    <source>
        <dbReference type="Proteomes" id="UP000226079"/>
    </source>
</evidence>
<dbReference type="EMBL" id="PDJC01000001">
    <property type="protein sequence ID" value="PFG18019.1"/>
    <property type="molecule type" value="Genomic_DNA"/>
</dbReference>
<evidence type="ECO:0000259" key="2">
    <source>
        <dbReference type="Pfam" id="PF00857"/>
    </source>
</evidence>
<dbReference type="PANTHER" id="PTHR43540">
    <property type="entry name" value="PEROXYUREIDOACRYLATE/UREIDOACRYLATE AMIDOHYDROLASE-RELATED"/>
    <property type="match status" value="1"/>
</dbReference>
<gene>
    <name evidence="3" type="ORF">ATK74_2599</name>
</gene>
<evidence type="ECO:0000313" key="3">
    <source>
        <dbReference type="EMBL" id="PFG18019.1"/>
    </source>
</evidence>
<keyword evidence="4" id="KW-1185">Reference proteome</keyword>
<comment type="caution">
    <text evidence="3">The sequence shown here is derived from an EMBL/GenBank/DDBJ whole genome shotgun (WGS) entry which is preliminary data.</text>
</comment>
<dbReference type="PANTHER" id="PTHR43540:SF14">
    <property type="entry name" value="ISOCHORISMATASE"/>
    <property type="match status" value="1"/>
</dbReference>
<feature type="domain" description="Isochorismatase-like" evidence="2">
    <location>
        <begin position="10"/>
        <end position="141"/>
    </location>
</feature>
<dbReference type="InterPro" id="IPR000868">
    <property type="entry name" value="Isochorismatase-like_dom"/>
</dbReference>
<dbReference type="InterPro" id="IPR036380">
    <property type="entry name" value="Isochorismatase-like_sf"/>
</dbReference>
<keyword evidence="1" id="KW-0378">Hydrolase</keyword>
<name>A0A2A9CWR6_9ACTN</name>
<dbReference type="OrthoDB" id="3174612at2"/>